<evidence type="ECO:0000256" key="6">
    <source>
        <dbReference type="ARBA" id="ARBA00023242"/>
    </source>
</evidence>
<dbReference type="HOGENOM" id="CLU_024666_2_0_1"/>
<evidence type="ECO:0000256" key="7">
    <source>
        <dbReference type="PIRNR" id="PIRNR037125"/>
    </source>
</evidence>
<dbReference type="GO" id="GO:0030490">
    <property type="term" value="P:maturation of SSU-rRNA"/>
    <property type="evidence" value="ECO:0007669"/>
    <property type="project" value="TreeGrafter"/>
</dbReference>
<reference evidence="12 13" key="1">
    <citation type="journal article" date="2011" name="Cell">
        <title>Insight into structure and assembly of the nuclear pore complex by utilizing the genome of a eukaryotic thermophile.</title>
        <authorList>
            <person name="Amlacher S."/>
            <person name="Sarges P."/>
            <person name="Flemming D."/>
            <person name="van Noort V."/>
            <person name="Kunze R."/>
            <person name="Devos D.P."/>
            <person name="Arumugam M."/>
            <person name="Bork P."/>
            <person name="Hurt E."/>
        </authorList>
    </citation>
    <scope>NUCLEOTIDE SEQUENCE [LARGE SCALE GENOMIC DNA]</scope>
    <source>
        <strain evidence="13">DSM 1495 / CBS 144.50 / IMI 039719</strain>
    </source>
</reference>
<dbReference type="Pfam" id="PF17146">
    <property type="entry name" value="PIN_6"/>
    <property type="match status" value="1"/>
</dbReference>
<keyword evidence="4" id="KW-0378">Hydrolase</keyword>
<feature type="binding site" evidence="8">
    <location>
        <position position="351"/>
    </location>
    <ligand>
        <name>Zn(2+)</name>
        <dbReference type="ChEBI" id="CHEBI:29105"/>
    </ligand>
</feature>
<dbReference type="InterPro" id="IPR039907">
    <property type="entry name" value="NOB1"/>
</dbReference>
<feature type="binding site" evidence="8">
    <location>
        <position position="336"/>
    </location>
    <ligand>
        <name>Zn(2+)</name>
        <dbReference type="ChEBI" id="CHEBI:29105"/>
    </ligand>
</feature>
<evidence type="ECO:0000256" key="9">
    <source>
        <dbReference type="SAM" id="MobiDB-lite"/>
    </source>
</evidence>
<dbReference type="Pfam" id="PF08772">
    <property type="entry name" value="Zn_ribbon_NOB1"/>
    <property type="match status" value="1"/>
</dbReference>
<dbReference type="PANTHER" id="PTHR12814">
    <property type="entry name" value="RNA-BINDING PROTEIN NOB1"/>
    <property type="match status" value="1"/>
</dbReference>
<evidence type="ECO:0000256" key="1">
    <source>
        <dbReference type="ARBA" id="ARBA00005858"/>
    </source>
</evidence>
<dbReference type="InterPro" id="IPR036283">
    <property type="entry name" value="NOB1_Zf-like_sf"/>
</dbReference>
<dbReference type="EMBL" id="GL988041">
    <property type="protein sequence ID" value="EGS20917.1"/>
    <property type="molecule type" value="Genomic_DNA"/>
</dbReference>
<gene>
    <name evidence="12" type="ORF">CTHT_0027560</name>
</gene>
<dbReference type="OrthoDB" id="446759at2759"/>
<evidence type="ECO:0000256" key="3">
    <source>
        <dbReference type="ARBA" id="ARBA00022723"/>
    </source>
</evidence>
<dbReference type="RefSeq" id="XP_006693213.1">
    <property type="nucleotide sequence ID" value="XM_006693150.1"/>
</dbReference>
<dbReference type="InterPro" id="IPR033411">
    <property type="entry name" value="Ribonuclease_PIN"/>
</dbReference>
<dbReference type="KEGG" id="cthr:CTHT_0027560"/>
<keyword evidence="13" id="KW-1185">Reference proteome</keyword>
<dbReference type="InterPro" id="IPR017117">
    <property type="entry name" value="Nob1_euk"/>
</dbReference>
<dbReference type="InterPro" id="IPR014881">
    <property type="entry name" value="NOB1_Zn-bd"/>
</dbReference>
<dbReference type="GO" id="GO:0016787">
    <property type="term" value="F:hydrolase activity"/>
    <property type="evidence" value="ECO:0007669"/>
    <property type="project" value="UniProtKB-KW"/>
</dbReference>
<feature type="compositionally biased region" description="Basic and acidic residues" evidence="9">
    <location>
        <begin position="236"/>
        <end position="252"/>
    </location>
</feature>
<dbReference type="GO" id="GO:0005730">
    <property type="term" value="C:nucleolus"/>
    <property type="evidence" value="ECO:0007669"/>
    <property type="project" value="UniProtKB-SubCell"/>
</dbReference>
<feature type="compositionally biased region" description="Acidic residues" evidence="9">
    <location>
        <begin position="253"/>
        <end position="265"/>
    </location>
</feature>
<feature type="compositionally biased region" description="Polar residues" evidence="9">
    <location>
        <begin position="216"/>
        <end position="227"/>
    </location>
</feature>
<dbReference type="SUPFAM" id="SSF144206">
    <property type="entry name" value="NOB1 zinc finger-like"/>
    <property type="match status" value="1"/>
</dbReference>
<dbReference type="PANTHER" id="PTHR12814:SF2">
    <property type="entry name" value="RNA-BINDING PROTEIN NOB1"/>
    <property type="match status" value="1"/>
</dbReference>
<evidence type="ECO:0000256" key="5">
    <source>
        <dbReference type="ARBA" id="ARBA00022833"/>
    </source>
</evidence>
<evidence type="ECO:0000313" key="13">
    <source>
        <dbReference type="Proteomes" id="UP000008066"/>
    </source>
</evidence>
<dbReference type="CDD" id="cd09876">
    <property type="entry name" value="PIN_Nob1-like"/>
    <property type="match status" value="1"/>
</dbReference>
<feature type="binding site" evidence="8">
    <location>
        <position position="348"/>
    </location>
    <ligand>
        <name>Zn(2+)</name>
        <dbReference type="ChEBI" id="CHEBI:29105"/>
    </ligand>
</feature>
<feature type="binding site" evidence="8">
    <location>
        <position position="333"/>
    </location>
    <ligand>
        <name>Zn(2+)</name>
        <dbReference type="ChEBI" id="CHEBI:29105"/>
    </ligand>
</feature>
<dbReference type="STRING" id="759272.G0S762"/>
<dbReference type="GeneID" id="18256794"/>
<dbReference type="GO" id="GO:0046872">
    <property type="term" value="F:metal ion binding"/>
    <property type="evidence" value="ECO:0007669"/>
    <property type="project" value="UniProtKB-UniRule"/>
</dbReference>
<comment type="function">
    <text evidence="7">Required for the synthesis of 40S ribosome subunits. Has a role in processing 20S pre-rRNA into the mature 18S rRNA, where it is required for cleavage at the 3' end of the mature 18S rRNA (D-site). Accompanies the 20S pre-rRNA from the nucleus to the cytoplasm.</text>
</comment>
<organism evidence="13">
    <name type="scientific">Chaetomium thermophilum (strain DSM 1495 / CBS 144.50 / IMI 039719)</name>
    <name type="common">Thermochaetoides thermophila</name>
    <dbReference type="NCBI Taxonomy" id="759272"/>
    <lineage>
        <taxon>Eukaryota</taxon>
        <taxon>Fungi</taxon>
        <taxon>Dikarya</taxon>
        <taxon>Ascomycota</taxon>
        <taxon>Pezizomycotina</taxon>
        <taxon>Sordariomycetes</taxon>
        <taxon>Sordariomycetidae</taxon>
        <taxon>Sordariales</taxon>
        <taxon>Chaetomiaceae</taxon>
        <taxon>Thermochaetoides</taxon>
    </lineage>
</organism>
<feature type="region of interest" description="Disordered" evidence="9">
    <location>
        <begin position="1"/>
        <end position="28"/>
    </location>
</feature>
<sequence length="475" mass="52482">MEQDTSSAALQAVEHQDPTPTVTTNTSATASTSALAVSVATGASTPASEKPIHALVIDANAIIKNDPSVSTLLARADELYTIPAVVAEIRDEATRLRFQTTLAPFLKLRTPRPESVQFIITFARKTGDLQVLSRPDLQLLALTYELEIEKNGGDWRLRKDPTQRNLNGKPPGIEEKADLRQKESTEGSDIAIPEEYSVAVTEKKEGEEEKQLEQKTSASDTKASQAMTEPVTEQLEELKLDESTAGDNKSEEENPDDEPEDDSDGEWITPTNIRKYQARANALTVPEPVQETMKVALITADMAMRNVALRINLNLLDTGFSRITHLKTWILRCHGCYKVCKDTSKQFCPSCGQPTLTRVSCTTDAMGNFTLHLKKNWQWNNRGNVYSIPKPTHGSASGKGTHVKGGGKNGWGRELILAEDQKEYQKKLQEQRRTKYQDLLDPDYLPGILTGARSQSSGGRIRVGAGRNVNAKKRR</sequence>
<evidence type="ECO:0000259" key="11">
    <source>
        <dbReference type="Pfam" id="PF17146"/>
    </source>
</evidence>
<dbReference type="AlphaFoldDB" id="G0S762"/>
<feature type="compositionally biased region" description="Low complexity" evidence="9">
    <location>
        <begin position="19"/>
        <end position="28"/>
    </location>
</feature>
<evidence type="ECO:0000256" key="4">
    <source>
        <dbReference type="ARBA" id="ARBA00022801"/>
    </source>
</evidence>
<protein>
    <recommendedName>
        <fullName evidence="7">20S-pre-rRNA D-site endonuclease NOB1</fullName>
    </recommendedName>
</protein>
<keyword evidence="3 7" id="KW-0479">Metal-binding</keyword>
<feature type="region of interest" description="Disordered" evidence="9">
    <location>
        <begin position="449"/>
        <end position="475"/>
    </location>
</feature>
<name>G0S762_CHATD</name>
<dbReference type="GO" id="GO:0030688">
    <property type="term" value="C:preribosome, small subunit precursor"/>
    <property type="evidence" value="ECO:0007669"/>
    <property type="project" value="TreeGrafter"/>
</dbReference>
<proteinExistence type="inferred from homology"/>
<feature type="compositionally biased region" description="Basic and acidic residues" evidence="9">
    <location>
        <begin position="201"/>
        <end position="213"/>
    </location>
</feature>
<dbReference type="OMA" id="GYELECE"/>
<feature type="region of interest" description="Disordered" evidence="9">
    <location>
        <begin position="156"/>
        <end position="268"/>
    </location>
</feature>
<dbReference type="Proteomes" id="UP000008066">
    <property type="component" value="Unassembled WGS sequence"/>
</dbReference>
<feature type="compositionally biased region" description="Basic and acidic residues" evidence="9">
    <location>
        <begin position="172"/>
        <end position="185"/>
    </location>
</feature>
<dbReference type="eggNOG" id="KOG2463">
    <property type="taxonomic scope" value="Eukaryota"/>
</dbReference>
<accession>G0S762</accession>
<dbReference type="GO" id="GO:0005737">
    <property type="term" value="C:cytoplasm"/>
    <property type="evidence" value="ECO:0007669"/>
    <property type="project" value="UniProtKB-ARBA"/>
</dbReference>
<evidence type="ECO:0000259" key="10">
    <source>
        <dbReference type="Pfam" id="PF08772"/>
    </source>
</evidence>
<feature type="domain" description="Nin one binding (NOB1) Zn-ribbon-like" evidence="10">
    <location>
        <begin position="323"/>
        <end position="394"/>
    </location>
</feature>
<evidence type="ECO:0000313" key="12">
    <source>
        <dbReference type="EMBL" id="EGS20917.1"/>
    </source>
</evidence>
<keyword evidence="5 7" id="KW-0862">Zinc</keyword>
<dbReference type="Gene3D" id="6.20.210.10">
    <property type="entry name" value="Nin one binding (NOB1), Zn-ribbon-like"/>
    <property type="match status" value="1"/>
</dbReference>
<dbReference type="GO" id="GO:0004521">
    <property type="term" value="F:RNA endonuclease activity"/>
    <property type="evidence" value="ECO:0007669"/>
    <property type="project" value="UniProtKB-UniRule"/>
</dbReference>
<comment type="subcellular location">
    <subcellularLocation>
        <location evidence="7">Nucleus</location>
        <location evidence="7">Nucleolus</location>
    </subcellularLocation>
</comment>
<comment type="similarity">
    <text evidence="1 7">Belongs to the NOB1 family.</text>
</comment>
<keyword evidence="2" id="KW-0540">Nuclease</keyword>
<keyword evidence="6 7" id="KW-0539">Nucleus</keyword>
<feature type="domain" description="Ribonuclease PIN" evidence="11">
    <location>
        <begin position="55"/>
        <end position="146"/>
    </location>
</feature>
<dbReference type="PIRSF" id="PIRSF037125">
    <property type="entry name" value="D-site_20S_pre-rRNA_nuclease"/>
    <property type="match status" value="1"/>
</dbReference>
<evidence type="ECO:0000256" key="2">
    <source>
        <dbReference type="ARBA" id="ARBA00022722"/>
    </source>
</evidence>
<dbReference type="Gene3D" id="3.40.50.1010">
    <property type="entry name" value="5'-nuclease"/>
    <property type="match status" value="1"/>
</dbReference>
<evidence type="ECO:0000256" key="8">
    <source>
        <dbReference type="PIRSR" id="PIRSR037125-1"/>
    </source>
</evidence>
<dbReference type="FunFam" id="3.40.50.1010:FF:000020">
    <property type="entry name" value="20S-pre-rRNA D-site endonuclease NOB1"/>
    <property type="match status" value="1"/>
</dbReference>